<evidence type="ECO:0000313" key="2">
    <source>
        <dbReference type="Proteomes" id="UP001226020"/>
    </source>
</evidence>
<accession>A0AAW8CDL7</accession>
<gene>
    <name evidence="1" type="ORF">QJU57_02330</name>
</gene>
<comment type="caution">
    <text evidence="1">The sequence shown here is derived from an EMBL/GenBank/DDBJ whole genome shotgun (WGS) entry which is preliminary data.</text>
</comment>
<dbReference type="RefSeq" id="WP_306351030.1">
    <property type="nucleotide sequence ID" value="NZ_JASAWV010000003.1"/>
</dbReference>
<keyword evidence="2" id="KW-1185">Reference proteome</keyword>
<protein>
    <submittedName>
        <fullName evidence="1">Uncharacterized protein</fullName>
    </submittedName>
</protein>
<dbReference type="EMBL" id="JASAXT010000003">
    <property type="protein sequence ID" value="MDP8147915.1"/>
    <property type="molecule type" value="Genomic_DNA"/>
</dbReference>
<evidence type="ECO:0000313" key="1">
    <source>
        <dbReference type="EMBL" id="MDP8147915.1"/>
    </source>
</evidence>
<sequence length="58" mass="6359">MYQKASKQHNTLVGVALGLKMQAQNVSLSVTYAKPLRSTKNYPKGNSGVTYFNGAIHF</sequence>
<proteinExistence type="predicted"/>
<dbReference type="AlphaFoldDB" id="A0AAW8CDL7"/>
<dbReference type="Gene3D" id="2.40.160.50">
    <property type="entry name" value="membrane protein fhac: a member of the omp85/tpsb transporter family"/>
    <property type="match status" value="1"/>
</dbReference>
<reference evidence="1 2" key="1">
    <citation type="journal article" date="2023" name="Front. Microbiol.">
        <title>Phylogeography and host specificity of Pasteurellaceae pathogenic to sea-farmed fish in the north-east Atlantic.</title>
        <authorList>
            <person name="Gulla S."/>
            <person name="Colquhoun D.J."/>
            <person name="Olsen A.B."/>
            <person name="Spilsberg B."/>
            <person name="Lagesen K."/>
            <person name="Aakesson C.P."/>
            <person name="Strom S."/>
            <person name="Manji F."/>
            <person name="Birkbeck T.H."/>
            <person name="Nilsen H.K."/>
        </authorList>
    </citation>
    <scope>NUCLEOTIDE SEQUENCE [LARGE SCALE GENOMIC DNA]</scope>
    <source>
        <strain evidence="1 2">NVIB3131</strain>
    </source>
</reference>
<name>A0AAW8CDL7_9PAST</name>
<organism evidence="1 2">
    <name type="scientific">Phocoenobacter atlanticus subsp. atlanticus</name>
    <dbReference type="NCBI Taxonomy" id="3061285"/>
    <lineage>
        <taxon>Bacteria</taxon>
        <taxon>Pseudomonadati</taxon>
        <taxon>Pseudomonadota</taxon>
        <taxon>Gammaproteobacteria</taxon>
        <taxon>Pasteurellales</taxon>
        <taxon>Pasteurellaceae</taxon>
        <taxon>Phocoenobacter</taxon>
        <taxon>Phocoenobacter atlanticus</taxon>
    </lineage>
</organism>
<dbReference type="Proteomes" id="UP001226020">
    <property type="component" value="Unassembled WGS sequence"/>
</dbReference>